<organism evidence="12 13">
    <name type="scientific">Nakaseomyces bracarensis</name>
    <dbReference type="NCBI Taxonomy" id="273131"/>
    <lineage>
        <taxon>Eukaryota</taxon>
        <taxon>Fungi</taxon>
        <taxon>Dikarya</taxon>
        <taxon>Ascomycota</taxon>
        <taxon>Saccharomycotina</taxon>
        <taxon>Saccharomycetes</taxon>
        <taxon>Saccharomycetales</taxon>
        <taxon>Saccharomycetaceae</taxon>
        <taxon>Nakaseomyces</taxon>
    </lineage>
</organism>
<gene>
    <name evidence="12" type="ORF">RNJ44_03905</name>
</gene>
<dbReference type="InterPro" id="IPR000467">
    <property type="entry name" value="G_patch_dom"/>
</dbReference>
<evidence type="ECO:0000256" key="9">
    <source>
        <dbReference type="SAM" id="Coils"/>
    </source>
</evidence>
<feature type="coiled-coil region" evidence="9">
    <location>
        <begin position="153"/>
        <end position="192"/>
    </location>
</feature>
<keyword evidence="13" id="KW-1185">Reference proteome</keyword>
<evidence type="ECO:0000256" key="5">
    <source>
        <dbReference type="ARBA" id="ARBA00022490"/>
    </source>
</evidence>
<dbReference type="CDD" id="cd02646">
    <property type="entry name" value="R3H_G-patch"/>
    <property type="match status" value="1"/>
</dbReference>
<keyword evidence="7" id="KW-0508">mRNA splicing</keyword>
<dbReference type="InterPro" id="IPR051189">
    <property type="entry name" value="Splicing_assoc_domain"/>
</dbReference>
<keyword evidence="6" id="KW-0507">mRNA processing</keyword>
<feature type="region of interest" description="Disordered" evidence="10">
    <location>
        <begin position="732"/>
        <end position="759"/>
    </location>
</feature>
<evidence type="ECO:0000313" key="12">
    <source>
        <dbReference type="EMBL" id="KAL3233865.1"/>
    </source>
</evidence>
<dbReference type="PROSITE" id="PS50174">
    <property type="entry name" value="G_PATCH"/>
    <property type="match status" value="1"/>
</dbReference>
<dbReference type="SMART" id="SM00443">
    <property type="entry name" value="G_patch"/>
    <property type="match status" value="1"/>
</dbReference>
<feature type="region of interest" description="Disordered" evidence="10">
    <location>
        <begin position="448"/>
        <end position="492"/>
    </location>
</feature>
<feature type="compositionally biased region" description="Basic residues" evidence="10">
    <location>
        <begin position="13"/>
        <end position="28"/>
    </location>
</feature>
<comment type="similarity">
    <text evidence="3">Belongs to the SQS1 family.</text>
</comment>
<feature type="compositionally biased region" description="Polar residues" evidence="10">
    <location>
        <begin position="34"/>
        <end position="49"/>
    </location>
</feature>
<comment type="caution">
    <text evidence="12">The sequence shown here is derived from an EMBL/GenBank/DDBJ whole genome shotgun (WGS) entry which is preliminary data.</text>
</comment>
<feature type="compositionally biased region" description="Acidic residues" evidence="10">
    <location>
        <begin position="316"/>
        <end position="327"/>
    </location>
</feature>
<name>A0ABR4NY88_9SACH</name>
<evidence type="ECO:0000256" key="8">
    <source>
        <dbReference type="ARBA" id="ARBA00023242"/>
    </source>
</evidence>
<feature type="compositionally biased region" description="Acidic residues" evidence="10">
    <location>
        <begin position="480"/>
        <end position="492"/>
    </location>
</feature>
<keyword evidence="5" id="KW-0963">Cytoplasm</keyword>
<dbReference type="InterPro" id="IPR034082">
    <property type="entry name" value="R3H_G-patch"/>
</dbReference>
<sequence>MAKRNKHFEGRGGFRKKRGGGKSRNRGGSRREGTPSNRSAIDSWTNSSVPMGDGDLANPDVRDVYEPPKPRKYISPEAITNYYFGRKSSSNLNSMRMGGLRPGHHRDQDEFSNVSFRKRPMEFIKAKNVYDPSKELIRKLAERNNHSQIEIKVREEQEEIIIEENNDEILEEEEEEQEQEQEQEDVAMFTEEDTEVPMTGPNIIEKPDHELFFVDENGVGDDEPLSTKEVYVHDDIKKTIGDNLTFDPTLTVGKVEIGLKHDENNNIIVDRNPSKKYHPFHNYISNVIENMQREEEMTDESDYGDEDYVFESQQNTEEDSQEPEYIDDTNVTSEYPSSKQNNLSDDMISLRITTKEDSVHDEDENDETGPEFGFLEEDYAINTSEVNVDNIRMGANDNSYFVKSYRLFGDYDYKWIDESMFVDFLTEDLGLPEHRISAYLKYVKSNLIPEEPPSPDYSNIPISDSSEEEEDEGNRNDFFNESENDSDQYDISDLGDDVDDLVSYSLKYANSRNLEYETRSMEFGRKGKKKKLLVSEQLNLDNETLETLQSKLANRLSNKAKKRRQKEDFIDEQNKNSDDLFKKYPFGFHVLNIRDEFELFMSRNKERLIFPPLDPHGNKTVMKFANHYNTKSSKVGKANHSHVMVEKVRKTKWKKPNYNLISQLTRQRPIFMRIDVRQPRDDSVKENRGRRGERTKFHVKEGEIVGENAPEISQDNIGRRMLEKLGWSSGEGLGAHGNKGISEPVMARVKNSKSGLRHS</sequence>
<accession>A0ABR4NY88</accession>
<reference evidence="12 13" key="1">
    <citation type="submission" date="2024-05" db="EMBL/GenBank/DDBJ databases">
        <title>Long read based assembly of the Candida bracarensis genome reveals expanded adhesin content.</title>
        <authorList>
            <person name="Marcet-Houben M."/>
            <person name="Ksiezopolska E."/>
            <person name="Gabaldon T."/>
        </authorList>
    </citation>
    <scope>NUCLEOTIDE SEQUENCE [LARGE SCALE GENOMIC DNA]</scope>
    <source>
        <strain evidence="12 13">CBM6</strain>
    </source>
</reference>
<feature type="compositionally biased region" description="Polar residues" evidence="10">
    <location>
        <begin position="329"/>
        <end position="344"/>
    </location>
</feature>
<proteinExistence type="inferred from homology"/>
<evidence type="ECO:0000313" key="13">
    <source>
        <dbReference type="Proteomes" id="UP001623330"/>
    </source>
</evidence>
<evidence type="ECO:0000256" key="3">
    <source>
        <dbReference type="ARBA" id="ARBA00010306"/>
    </source>
</evidence>
<dbReference type="EMBL" id="JBEVYD010000004">
    <property type="protein sequence ID" value="KAL3233865.1"/>
    <property type="molecule type" value="Genomic_DNA"/>
</dbReference>
<dbReference type="Proteomes" id="UP001623330">
    <property type="component" value="Unassembled WGS sequence"/>
</dbReference>
<evidence type="ECO:0000256" key="7">
    <source>
        <dbReference type="ARBA" id="ARBA00023187"/>
    </source>
</evidence>
<feature type="region of interest" description="Disordered" evidence="10">
    <location>
        <begin position="88"/>
        <end position="109"/>
    </location>
</feature>
<evidence type="ECO:0000256" key="10">
    <source>
        <dbReference type="SAM" id="MobiDB-lite"/>
    </source>
</evidence>
<evidence type="ECO:0000256" key="1">
    <source>
        <dbReference type="ARBA" id="ARBA00004123"/>
    </source>
</evidence>
<feature type="compositionally biased region" description="Basic and acidic residues" evidence="10">
    <location>
        <begin position="60"/>
        <end position="69"/>
    </location>
</feature>
<evidence type="ECO:0000256" key="4">
    <source>
        <dbReference type="ARBA" id="ARBA00018964"/>
    </source>
</evidence>
<feature type="region of interest" description="Disordered" evidence="10">
    <location>
        <begin position="1"/>
        <end position="72"/>
    </location>
</feature>
<dbReference type="PANTHER" id="PTHR14195">
    <property type="entry name" value="G PATCH DOMAIN CONTAINING PROTEIN 2"/>
    <property type="match status" value="1"/>
</dbReference>
<feature type="domain" description="G-patch" evidence="11">
    <location>
        <begin position="714"/>
        <end position="759"/>
    </location>
</feature>
<comment type="subcellular location">
    <subcellularLocation>
        <location evidence="2">Cytoplasm</location>
    </subcellularLocation>
    <subcellularLocation>
        <location evidence="1">Nucleus</location>
    </subcellularLocation>
</comment>
<feature type="region of interest" description="Disordered" evidence="10">
    <location>
        <begin position="312"/>
        <end position="346"/>
    </location>
</feature>
<evidence type="ECO:0000256" key="6">
    <source>
        <dbReference type="ARBA" id="ARBA00022664"/>
    </source>
</evidence>
<dbReference type="Pfam" id="PF01585">
    <property type="entry name" value="G-patch"/>
    <property type="match status" value="1"/>
</dbReference>
<keyword evidence="9" id="KW-0175">Coiled coil</keyword>
<keyword evidence="8" id="KW-0539">Nucleus</keyword>
<evidence type="ECO:0000259" key="11">
    <source>
        <dbReference type="PROSITE" id="PS50174"/>
    </source>
</evidence>
<evidence type="ECO:0000256" key="2">
    <source>
        <dbReference type="ARBA" id="ARBA00004496"/>
    </source>
</evidence>
<protein>
    <recommendedName>
        <fullName evidence="4">Protein SQS1</fullName>
    </recommendedName>
</protein>